<dbReference type="EMBL" id="KN430415">
    <property type="protein sequence ID" value="KHG24884.1"/>
    <property type="molecule type" value="Genomic_DNA"/>
</dbReference>
<evidence type="ECO:0000256" key="1">
    <source>
        <dbReference type="SAM" id="MobiDB-lite"/>
    </source>
</evidence>
<proteinExistence type="predicted"/>
<gene>
    <name evidence="2" type="ORF">F383_07781</name>
</gene>
<evidence type="ECO:0000313" key="2">
    <source>
        <dbReference type="EMBL" id="KHG24884.1"/>
    </source>
</evidence>
<sequence>MTPPKNIRSHQSPVVKITKSRQEVAKKSPICNFNIRR</sequence>
<dbReference type="Proteomes" id="UP000032142">
    <property type="component" value="Unassembled WGS sequence"/>
</dbReference>
<dbReference type="EMBL" id="KN430415">
    <property type="protein sequence ID" value="KHG24885.1"/>
    <property type="molecule type" value="Genomic_DNA"/>
</dbReference>
<evidence type="ECO:0000313" key="3">
    <source>
        <dbReference type="Proteomes" id="UP000032142"/>
    </source>
</evidence>
<reference evidence="3" key="2">
    <citation type="submission" date="2014-09" db="EMBL/GenBank/DDBJ databases">
        <authorList>
            <person name="Mudge J."/>
            <person name="Ramaraj T."/>
            <person name="Lindquist I.E."/>
            <person name="Bharti A.K."/>
            <person name="Sundararajan A."/>
            <person name="Cameron C.T."/>
            <person name="Woodward J.E."/>
            <person name="May G.D."/>
            <person name="Brubaker C."/>
            <person name="Broadhvest J."/>
            <person name="Wilkins T.A."/>
        </authorList>
    </citation>
    <scope>NUCLEOTIDE SEQUENCE</scope>
    <source>
        <strain evidence="3">cv. AKA8401</strain>
    </source>
</reference>
<name>A0A0B0PKC5_GOSAR</name>
<reference evidence="2" key="1">
    <citation type="submission" date="2014-09" db="EMBL/GenBank/DDBJ databases">
        <title>G. arboreum L. cv. AKA8401 A2 genome assembly version 1.0.</title>
        <authorList>
            <person name="Mudge J."/>
            <person name="Ramaraj T."/>
            <person name="Lindquist I.E."/>
            <person name="Bharti A.K."/>
            <person name="Sundararajan A."/>
            <person name="Cameron C.T."/>
            <person name="Woodward J.E."/>
            <person name="May G.D."/>
            <person name="Brubaker C."/>
            <person name="Broadhvest J."/>
            <person name="Wilkins T.A."/>
        </authorList>
    </citation>
    <scope>NUCLEOTIDE SEQUENCE</scope>
</reference>
<keyword evidence="3" id="KW-1185">Reference proteome</keyword>
<protein>
    <submittedName>
        <fullName evidence="2">Uncharacterized protein</fullName>
    </submittedName>
</protein>
<dbReference type="AlphaFoldDB" id="A0A0B0PKC5"/>
<organism evidence="2 3">
    <name type="scientific">Gossypium arboreum</name>
    <name type="common">Tree cotton</name>
    <name type="synonym">Gossypium nanking</name>
    <dbReference type="NCBI Taxonomy" id="29729"/>
    <lineage>
        <taxon>Eukaryota</taxon>
        <taxon>Viridiplantae</taxon>
        <taxon>Streptophyta</taxon>
        <taxon>Embryophyta</taxon>
        <taxon>Tracheophyta</taxon>
        <taxon>Spermatophyta</taxon>
        <taxon>Magnoliopsida</taxon>
        <taxon>eudicotyledons</taxon>
        <taxon>Gunneridae</taxon>
        <taxon>Pentapetalae</taxon>
        <taxon>rosids</taxon>
        <taxon>malvids</taxon>
        <taxon>Malvales</taxon>
        <taxon>Malvaceae</taxon>
        <taxon>Malvoideae</taxon>
        <taxon>Gossypium</taxon>
    </lineage>
</organism>
<accession>A0A0B0PKC5</accession>
<feature type="region of interest" description="Disordered" evidence="1">
    <location>
        <begin position="1"/>
        <end position="21"/>
    </location>
</feature>